<dbReference type="AlphaFoldDB" id="A0A0V1A332"/>
<dbReference type="OrthoDB" id="19923at2759"/>
<reference evidence="5 6" key="1">
    <citation type="submission" date="2015-01" db="EMBL/GenBank/DDBJ databases">
        <title>Evolution of Trichinella species and genotypes.</title>
        <authorList>
            <person name="Korhonen P.K."/>
            <person name="Edoardo P."/>
            <person name="Giuseppe L.R."/>
            <person name="Gasser R.B."/>
        </authorList>
    </citation>
    <scope>NUCLEOTIDE SEQUENCE [LARGE SCALE GENOMIC DNA]</scope>
    <source>
        <strain evidence="5">ISS2496</strain>
    </source>
</reference>
<dbReference type="Gene3D" id="1.10.555.10">
    <property type="entry name" value="Rho GTPase activation protein"/>
    <property type="match status" value="1"/>
</dbReference>
<proteinExistence type="predicted"/>
<dbReference type="EMBL" id="JYDQ01000038">
    <property type="protein sequence ID" value="KRY19238.1"/>
    <property type="molecule type" value="Genomic_DNA"/>
</dbReference>
<feature type="domain" description="YTH" evidence="4">
    <location>
        <begin position="664"/>
        <end position="798"/>
    </location>
</feature>
<dbReference type="CDD" id="cd21134">
    <property type="entry name" value="YTH"/>
    <property type="match status" value="1"/>
</dbReference>
<evidence type="ECO:0000259" key="4">
    <source>
        <dbReference type="PROSITE" id="PS50882"/>
    </source>
</evidence>
<dbReference type="Proteomes" id="UP000054783">
    <property type="component" value="Unassembled WGS sequence"/>
</dbReference>
<feature type="domain" description="CRAL-TRIO" evidence="2">
    <location>
        <begin position="81"/>
        <end position="237"/>
    </location>
</feature>
<evidence type="ECO:0000256" key="1">
    <source>
        <dbReference type="SAM" id="MobiDB-lite"/>
    </source>
</evidence>
<dbReference type="GO" id="GO:0007264">
    <property type="term" value="P:small GTPase-mediated signal transduction"/>
    <property type="evidence" value="ECO:0007669"/>
    <property type="project" value="TreeGrafter"/>
</dbReference>
<accession>A0A0V1A332</accession>
<dbReference type="SUPFAM" id="SSF48350">
    <property type="entry name" value="GTPase activation domain, GAP"/>
    <property type="match status" value="1"/>
</dbReference>
<feature type="region of interest" description="Disordered" evidence="1">
    <location>
        <begin position="1"/>
        <end position="28"/>
    </location>
</feature>
<dbReference type="Pfam" id="PF04146">
    <property type="entry name" value="YTH"/>
    <property type="match status" value="1"/>
</dbReference>
<feature type="domain" description="Rho-GAP" evidence="3">
    <location>
        <begin position="235"/>
        <end position="418"/>
    </location>
</feature>
<name>A0A0V1A332_9BILA</name>
<dbReference type="SUPFAM" id="SSF52087">
    <property type="entry name" value="CRAL/TRIO domain"/>
    <property type="match status" value="1"/>
</dbReference>
<gene>
    <name evidence="5" type="primary">Ythdf1</name>
    <name evidence="5" type="ORF">T12_1635</name>
</gene>
<dbReference type="Gene3D" id="3.40.525.10">
    <property type="entry name" value="CRAL-TRIO lipid binding domain"/>
    <property type="match status" value="1"/>
</dbReference>
<dbReference type="GO" id="GO:0005737">
    <property type="term" value="C:cytoplasm"/>
    <property type="evidence" value="ECO:0007669"/>
    <property type="project" value="TreeGrafter"/>
</dbReference>
<protein>
    <submittedName>
        <fullName evidence="5">Rho GTPase-activating protein 8</fullName>
    </submittedName>
</protein>
<dbReference type="SMART" id="SM00324">
    <property type="entry name" value="RhoGAP"/>
    <property type="match status" value="1"/>
</dbReference>
<dbReference type="InterPro" id="IPR007275">
    <property type="entry name" value="YTH_domain"/>
</dbReference>
<dbReference type="InterPro" id="IPR001251">
    <property type="entry name" value="CRAL-TRIO_dom"/>
</dbReference>
<evidence type="ECO:0000313" key="5">
    <source>
        <dbReference type="EMBL" id="KRY19238.1"/>
    </source>
</evidence>
<feature type="non-terminal residue" evidence="5">
    <location>
        <position position="801"/>
    </location>
</feature>
<dbReference type="Pfam" id="PF00620">
    <property type="entry name" value="RhoGAP"/>
    <property type="match status" value="1"/>
</dbReference>
<feature type="non-terminal residue" evidence="5">
    <location>
        <position position="1"/>
    </location>
</feature>
<dbReference type="GO" id="GO:0003723">
    <property type="term" value="F:RNA binding"/>
    <property type="evidence" value="ECO:0007669"/>
    <property type="project" value="InterPro"/>
</dbReference>
<dbReference type="Gene3D" id="3.10.590.10">
    <property type="entry name" value="ph1033 like domains"/>
    <property type="match status" value="1"/>
</dbReference>
<evidence type="ECO:0000259" key="2">
    <source>
        <dbReference type="PROSITE" id="PS50191"/>
    </source>
</evidence>
<dbReference type="PROSITE" id="PS50191">
    <property type="entry name" value="CRAL_TRIO"/>
    <property type="match status" value="1"/>
</dbReference>
<dbReference type="GO" id="GO:0005096">
    <property type="term" value="F:GTPase activator activity"/>
    <property type="evidence" value="ECO:0007669"/>
    <property type="project" value="TreeGrafter"/>
</dbReference>
<dbReference type="InterPro" id="IPR008936">
    <property type="entry name" value="Rho_GTPase_activation_prot"/>
</dbReference>
<evidence type="ECO:0000313" key="6">
    <source>
        <dbReference type="Proteomes" id="UP000054783"/>
    </source>
</evidence>
<dbReference type="InterPro" id="IPR036865">
    <property type="entry name" value="CRAL-TRIO_dom_sf"/>
</dbReference>
<dbReference type="GO" id="GO:2001136">
    <property type="term" value="P:negative regulation of endocytic recycling"/>
    <property type="evidence" value="ECO:0007669"/>
    <property type="project" value="TreeGrafter"/>
</dbReference>
<dbReference type="SMART" id="SM00516">
    <property type="entry name" value="SEC14"/>
    <property type="match status" value="1"/>
</dbReference>
<dbReference type="PANTHER" id="PTHR45808">
    <property type="entry name" value="RHO GTPASE-ACTIVATING PROTEIN 68F"/>
    <property type="match status" value="1"/>
</dbReference>
<keyword evidence="6" id="KW-1185">Reference proteome</keyword>
<dbReference type="PROSITE" id="PS50238">
    <property type="entry name" value="RHOGAP"/>
    <property type="match status" value="1"/>
</dbReference>
<dbReference type="PROSITE" id="PS50882">
    <property type="entry name" value="YTH"/>
    <property type="match status" value="1"/>
</dbReference>
<dbReference type="PANTHER" id="PTHR45808:SF2">
    <property type="entry name" value="RHO GTPASE-ACTIVATING PROTEIN 68F"/>
    <property type="match status" value="1"/>
</dbReference>
<organism evidence="5 6">
    <name type="scientific">Trichinella patagoniensis</name>
    <dbReference type="NCBI Taxonomy" id="990121"/>
    <lineage>
        <taxon>Eukaryota</taxon>
        <taxon>Metazoa</taxon>
        <taxon>Ecdysozoa</taxon>
        <taxon>Nematoda</taxon>
        <taxon>Enoplea</taxon>
        <taxon>Dorylaimia</taxon>
        <taxon>Trichinellida</taxon>
        <taxon>Trichinellidae</taxon>
        <taxon>Trichinella</taxon>
    </lineage>
</organism>
<sequence>LNMNTKEEEEEEEDKEQEKGNFADDVDFVEPEEPFADDELILSDLIEDAVSSHRSSENYLQRDENFELELGSPTDDHILDHFQNVSRYDIIDVIGNDRAGRPVIVFFAFRLPQTDLFDYELFLKYIIHTLDGFVDQDYTIIYFHYGRKSFTRPPISWLIRTYRALDRRQKSRIESFSFKKNLKSLILVHPTRLVKFMWTIFKPLVSSKFEKKICYVNYLHELREYVHCDQLVIPKEIEDIMRNHPESTLPPVVHDTVTFLRQHGMLTPGLFRRSVSVKELRTWQDKINRVTYSYPDHVHLSAVLLKTFLRELSEPVMTHHLYGDIMQLQNFPPNERTQKIRDLLKQLPKENYTLLKYLIEFLNEVCDRSSANLMNASNLAIVFGPNLAWSADQQVSMGNMYQLTQFTYRLIANSAEIFVSSPLALFVVSGKVQKQYFHSSLHRTIALTANRHVSQVEKSLLLLLARWLFTLSLALKSTHCDRRKTNTCSKTENFWCETRKDPRRQLFFCLPKHSSPENVPSVPPHVDENNGLQPMVNSVVSLQNQQPNNTDIIVRNTCPTYTNWRQPSVGWTPWVPNFGMPMQNVNMPQWNENYPPQVYREMRNAPGGSAAGNKIDNQNLCPVTWRPIIHRNQIFEDFENSFFQGYGHFYNNMKHITDEVMRSTRFFVVRAQNENEIALSVKFGLWWPTDDIISCLNINFNERAALNCSVYLLVTLNVSDCFRGVAKMLTGVYCRHADKEPRVNNRFEFQLKWLLVKTVPNEILNHIMTSVEEQVPITAVPNGHEIFCDNAWQFMDAMVKF</sequence>
<comment type="caution">
    <text evidence="5">The sequence shown here is derived from an EMBL/GenBank/DDBJ whole genome shotgun (WGS) entry which is preliminary data.</text>
</comment>
<evidence type="ECO:0000259" key="3">
    <source>
        <dbReference type="PROSITE" id="PS50238"/>
    </source>
</evidence>
<dbReference type="CDD" id="cd00170">
    <property type="entry name" value="SEC14"/>
    <property type="match status" value="1"/>
</dbReference>
<dbReference type="InterPro" id="IPR000198">
    <property type="entry name" value="RhoGAP_dom"/>
</dbReference>
<dbReference type="Pfam" id="PF13716">
    <property type="entry name" value="CRAL_TRIO_2"/>
    <property type="match status" value="1"/>
</dbReference>